<keyword evidence="1 16" id="KW-0575">Peroxidase</keyword>
<organism evidence="16 17">
    <name type="scientific">Oerskovia enterophila</name>
    <dbReference type="NCBI Taxonomy" id="43678"/>
    <lineage>
        <taxon>Bacteria</taxon>
        <taxon>Bacillati</taxon>
        <taxon>Actinomycetota</taxon>
        <taxon>Actinomycetes</taxon>
        <taxon>Micrococcales</taxon>
        <taxon>Cellulomonadaceae</taxon>
        <taxon>Oerskovia</taxon>
    </lineage>
</organism>
<dbReference type="PATRIC" id="fig|43678.3.peg.2446"/>
<evidence type="ECO:0000313" key="16">
    <source>
        <dbReference type="EMBL" id="KZM34969.1"/>
    </source>
</evidence>
<dbReference type="PANTHER" id="PTHR43110">
    <property type="entry name" value="THIOL PEROXIDASE"/>
    <property type="match status" value="1"/>
</dbReference>
<evidence type="ECO:0000256" key="10">
    <source>
        <dbReference type="ARBA" id="ARBA00067009"/>
    </source>
</evidence>
<comment type="caution">
    <text evidence="16">The sequence shown here is derived from an EMBL/GenBank/DDBJ whole genome shotgun (WGS) entry which is preliminary data.</text>
</comment>
<dbReference type="EC" id="1.11.1.29" evidence="10"/>
<dbReference type="EMBL" id="LRIE01000075">
    <property type="protein sequence ID" value="KZM34969.1"/>
    <property type="molecule type" value="Genomic_DNA"/>
</dbReference>
<evidence type="ECO:0000256" key="7">
    <source>
        <dbReference type="ARBA" id="ARBA00056930"/>
    </source>
</evidence>
<dbReference type="InterPro" id="IPR013766">
    <property type="entry name" value="Thioredoxin_domain"/>
</dbReference>
<keyword evidence="3 16" id="KW-0560">Oxidoreductase</keyword>
<sequence length="158" mass="17194">MGAEAPELTVRTGDVATDFTLTDTHGTPVRLSDLRGGPVLLVFVPFAFSGTCTSELCELRDNIEDFETAGVTLFAISCDPVFSLKAWAAQEGYTFGLLSDFWPHGEVSRQYGVFDDERGLAIRGSFLIDADGVVRWSVVNPRGQRRDLAGYQAALAEL</sequence>
<evidence type="ECO:0000256" key="11">
    <source>
        <dbReference type="ARBA" id="ARBA00068979"/>
    </source>
</evidence>
<reference evidence="16 17" key="1">
    <citation type="submission" date="2016-01" db="EMBL/GenBank/DDBJ databases">
        <title>Genome sequence of Oerskovia enterophila VJag, an agar and cellulose degrading bacterium.</title>
        <authorList>
            <person name="Poehlein A."/>
            <person name="Jag V."/>
            <person name="Bengelsdorf F."/>
            <person name="Duerre P."/>
            <person name="Daniel R."/>
        </authorList>
    </citation>
    <scope>NUCLEOTIDE SEQUENCE [LARGE SCALE GENOMIC DNA]</scope>
    <source>
        <strain evidence="16 17">VJag</strain>
    </source>
</reference>
<dbReference type="InterPro" id="IPR050455">
    <property type="entry name" value="Tpx_Peroxidase_subfamily"/>
</dbReference>
<dbReference type="GO" id="GO:0004601">
    <property type="term" value="F:peroxidase activity"/>
    <property type="evidence" value="ECO:0007669"/>
    <property type="project" value="UniProtKB-KW"/>
</dbReference>
<dbReference type="PANTHER" id="PTHR43110:SF1">
    <property type="entry name" value="THIOL PEROXIDASE"/>
    <property type="match status" value="1"/>
</dbReference>
<name>A0A163R981_9CELL</name>
<dbReference type="OrthoDB" id="9812811at2"/>
<protein>
    <recommendedName>
        <fullName evidence="11">Alkyl hydroperoxide reductase E</fullName>
        <ecNumber evidence="10">1.11.1.29</ecNumber>
    </recommendedName>
    <alternativeName>
        <fullName evidence="12">Mycoredoxin-dependent peroxiredoxin</fullName>
    </alternativeName>
    <alternativeName>
        <fullName evidence="13">Peroxiredoxin AhpE</fullName>
    </alternativeName>
    <alternativeName>
        <fullName evidence="5">Thioredoxin peroxidase</fullName>
    </alternativeName>
</protein>
<dbReference type="FunFam" id="3.40.30.10:FF:000118">
    <property type="entry name" value="Peroxiredoxin AhpE"/>
    <property type="match status" value="1"/>
</dbReference>
<dbReference type="Proteomes" id="UP000076447">
    <property type="component" value="Unassembled WGS sequence"/>
</dbReference>
<accession>A0A163R981</accession>
<dbReference type="InterPro" id="IPR036249">
    <property type="entry name" value="Thioredoxin-like_sf"/>
</dbReference>
<dbReference type="AlphaFoldDB" id="A0A163R981"/>
<dbReference type="CDD" id="cd03018">
    <property type="entry name" value="PRX_AhpE_like"/>
    <property type="match status" value="1"/>
</dbReference>
<evidence type="ECO:0000259" key="15">
    <source>
        <dbReference type="PROSITE" id="PS51352"/>
    </source>
</evidence>
<comment type="function">
    <text evidence="7">Thiol-specific peroxidase that catalyzes the reduction of hydrogen peroxide and organic hydroperoxides to water and alcohols, respectively. Plays a role in cell protection against oxidative stress by detoxifying peroxides. May represent an important antioxidant defense against cytotoxic peroxides, especially peroxynitrite, which can be formed by activated macrophages during infection.</text>
</comment>
<gene>
    <name evidence="16" type="ORF">OJAG_23410</name>
</gene>
<evidence type="ECO:0000256" key="8">
    <source>
        <dbReference type="ARBA" id="ARBA00060973"/>
    </source>
</evidence>
<dbReference type="SUPFAM" id="SSF52833">
    <property type="entry name" value="Thioredoxin-like"/>
    <property type="match status" value="1"/>
</dbReference>
<dbReference type="STRING" id="43678.OJAG_23410"/>
<dbReference type="PIRSF" id="PIRSF000239">
    <property type="entry name" value="AHPC"/>
    <property type="match status" value="1"/>
</dbReference>
<evidence type="ECO:0000256" key="4">
    <source>
        <dbReference type="ARBA" id="ARBA00023284"/>
    </source>
</evidence>
<comment type="similarity">
    <text evidence="8">Belongs to the peroxiredoxin family. AhpE subfamily.</text>
</comment>
<evidence type="ECO:0000256" key="6">
    <source>
        <dbReference type="ARBA" id="ARBA00052774"/>
    </source>
</evidence>
<evidence type="ECO:0000256" key="12">
    <source>
        <dbReference type="ARBA" id="ARBA00082991"/>
    </source>
</evidence>
<comment type="catalytic activity">
    <reaction evidence="6">
        <text>[mycoredoxin]-L-dithiol + a hydroperoxide = [mycoredoxin]-L-disulfide + an alcohol + H2O</text>
        <dbReference type="Rhea" id="RHEA:62640"/>
        <dbReference type="Rhea" id="RHEA-COMP:16137"/>
        <dbReference type="Rhea" id="RHEA-COMP:16138"/>
        <dbReference type="ChEBI" id="CHEBI:15377"/>
        <dbReference type="ChEBI" id="CHEBI:29950"/>
        <dbReference type="ChEBI" id="CHEBI:30879"/>
        <dbReference type="ChEBI" id="CHEBI:35924"/>
        <dbReference type="ChEBI" id="CHEBI:50058"/>
        <dbReference type="EC" id="1.11.1.29"/>
    </reaction>
</comment>
<evidence type="ECO:0000256" key="13">
    <source>
        <dbReference type="ARBA" id="ARBA00083736"/>
    </source>
</evidence>
<evidence type="ECO:0000256" key="14">
    <source>
        <dbReference type="PIRSR" id="PIRSR000239-1"/>
    </source>
</evidence>
<dbReference type="InterPro" id="IPR000866">
    <property type="entry name" value="AhpC/TSA"/>
</dbReference>
<keyword evidence="4" id="KW-0676">Redox-active center</keyword>
<feature type="domain" description="Thioredoxin" evidence="15">
    <location>
        <begin position="10"/>
        <end position="158"/>
    </location>
</feature>
<comment type="subunit">
    <text evidence="9">Homodimer. Forms both dimers and octamers; a tightly-associated dimer and a ring-like octamer.</text>
</comment>
<evidence type="ECO:0000256" key="5">
    <source>
        <dbReference type="ARBA" id="ARBA00032824"/>
    </source>
</evidence>
<dbReference type="Pfam" id="PF00578">
    <property type="entry name" value="AhpC-TSA"/>
    <property type="match status" value="1"/>
</dbReference>
<evidence type="ECO:0000313" key="17">
    <source>
        <dbReference type="Proteomes" id="UP000076447"/>
    </source>
</evidence>
<evidence type="ECO:0000256" key="3">
    <source>
        <dbReference type="ARBA" id="ARBA00023002"/>
    </source>
</evidence>
<evidence type="ECO:0000256" key="1">
    <source>
        <dbReference type="ARBA" id="ARBA00022559"/>
    </source>
</evidence>
<dbReference type="InterPro" id="IPR024706">
    <property type="entry name" value="Peroxiredoxin_AhpC-typ"/>
</dbReference>
<dbReference type="PROSITE" id="PS51352">
    <property type="entry name" value="THIOREDOXIN_2"/>
    <property type="match status" value="1"/>
</dbReference>
<keyword evidence="2" id="KW-0049">Antioxidant</keyword>
<evidence type="ECO:0000256" key="9">
    <source>
        <dbReference type="ARBA" id="ARBA00065226"/>
    </source>
</evidence>
<evidence type="ECO:0000256" key="2">
    <source>
        <dbReference type="ARBA" id="ARBA00022862"/>
    </source>
</evidence>
<feature type="active site" description="Cysteine sulfenic acid (-SOH) intermediate; for peroxidase activity" evidence="14">
    <location>
        <position position="52"/>
    </location>
</feature>
<proteinExistence type="inferred from homology"/>
<dbReference type="Gene3D" id="3.40.30.10">
    <property type="entry name" value="Glutaredoxin"/>
    <property type="match status" value="1"/>
</dbReference>